<evidence type="ECO:0000313" key="3">
    <source>
        <dbReference type="Proteomes" id="UP001470230"/>
    </source>
</evidence>
<organism evidence="2 3">
    <name type="scientific">Tritrichomonas musculus</name>
    <dbReference type="NCBI Taxonomy" id="1915356"/>
    <lineage>
        <taxon>Eukaryota</taxon>
        <taxon>Metamonada</taxon>
        <taxon>Parabasalia</taxon>
        <taxon>Tritrichomonadida</taxon>
        <taxon>Tritrichomonadidae</taxon>
        <taxon>Tritrichomonas</taxon>
    </lineage>
</organism>
<dbReference type="EMBL" id="JAPFFF010000002">
    <property type="protein sequence ID" value="KAK8896512.1"/>
    <property type="molecule type" value="Genomic_DNA"/>
</dbReference>
<comment type="caution">
    <text evidence="2">The sequence shown here is derived from an EMBL/GenBank/DDBJ whole genome shotgun (WGS) entry which is preliminary data.</text>
</comment>
<proteinExistence type="predicted"/>
<name>A0ABR2KZH0_9EUKA</name>
<dbReference type="InterPro" id="IPR008979">
    <property type="entry name" value="Galactose-bd-like_sf"/>
</dbReference>
<dbReference type="InterPro" id="IPR000421">
    <property type="entry name" value="FA58C"/>
</dbReference>
<evidence type="ECO:0000313" key="2">
    <source>
        <dbReference type="EMBL" id="KAK8896512.1"/>
    </source>
</evidence>
<dbReference type="Gene3D" id="2.60.120.260">
    <property type="entry name" value="Galactose-binding domain-like"/>
    <property type="match status" value="1"/>
</dbReference>
<dbReference type="Proteomes" id="UP001470230">
    <property type="component" value="Unassembled WGS sequence"/>
</dbReference>
<feature type="domain" description="F5/8 type C" evidence="1">
    <location>
        <begin position="321"/>
        <end position="444"/>
    </location>
</feature>
<sequence length="463" mass="54001">MTKKTIILSSSGLRNVVINNITKEEEFLFIFGEKEIKLQKLFAEFISPTVSHLHQCDPTINSIDFNKLLGKSLSKKSNLFQEVFNENTISQIIQLSQGYSIEIAEKKDKEIRNLLRLSIILGNEELYTIINNTFNKKQEGDQRKNEIFEQIQIYHELYQFLPEIKYQLLIDEIAEQISSKDEQKLKLLPKSILYLILKSDHFNFDDSDVLINIINQLFSKSDPYDDDEIKNINNFYELVDFSKLTPKNFNDIISKIDYTQITGQLWQKICKYIYNDQQLKEESIERNIKIDYDGNSDHLFEGIIHHLSRGKNKNIHDLGIINVSSPNDNSNHPPKNAVDFGSRDYFYSHTGNNYDSWLEYDFKNMRICPTSYSIKTSYESDSHNPVNWRIEVSNTGNKNDWKTIDLRVNASCVSKANQSYNYTIEKSNKSYRFIRLKQTGPTSGRCYDLAISCLEYFGTLEMA</sequence>
<reference evidence="2 3" key="1">
    <citation type="submission" date="2024-04" db="EMBL/GenBank/DDBJ databases">
        <title>Tritrichomonas musculus Genome.</title>
        <authorList>
            <person name="Alves-Ferreira E."/>
            <person name="Grigg M."/>
            <person name="Lorenzi H."/>
            <person name="Galac M."/>
        </authorList>
    </citation>
    <scope>NUCLEOTIDE SEQUENCE [LARGE SCALE GENOMIC DNA]</scope>
    <source>
        <strain evidence="2 3">EAF2021</strain>
    </source>
</reference>
<accession>A0ABR2KZH0</accession>
<dbReference type="Pfam" id="PF00754">
    <property type="entry name" value="F5_F8_type_C"/>
    <property type="match status" value="1"/>
</dbReference>
<keyword evidence="3" id="KW-1185">Reference proteome</keyword>
<evidence type="ECO:0000259" key="1">
    <source>
        <dbReference type="Pfam" id="PF00754"/>
    </source>
</evidence>
<protein>
    <recommendedName>
        <fullName evidence="1">F5/8 type C domain-containing protein</fullName>
    </recommendedName>
</protein>
<dbReference type="SUPFAM" id="SSF49785">
    <property type="entry name" value="Galactose-binding domain-like"/>
    <property type="match status" value="1"/>
</dbReference>
<gene>
    <name evidence="2" type="ORF">M9Y10_014420</name>
</gene>